<dbReference type="EMBL" id="JASBQV010000021">
    <property type="protein sequence ID" value="MDI3235753.1"/>
    <property type="molecule type" value="Genomic_DNA"/>
</dbReference>
<reference evidence="1 2" key="1">
    <citation type="submission" date="2023-04" db="EMBL/GenBank/DDBJ databases">
        <title>Antarctic isolates genomes.</title>
        <authorList>
            <person name="Dimov S.G."/>
        </authorList>
    </citation>
    <scope>NUCLEOTIDE SEQUENCE [LARGE SCALE GENOMIC DNA]</scope>
    <source>
        <strain evidence="1 2">AL19</strain>
    </source>
</reference>
<accession>A0ABT6R4J2</accession>
<evidence type="ECO:0000313" key="1">
    <source>
        <dbReference type="EMBL" id="MDI3235753.1"/>
    </source>
</evidence>
<proteinExistence type="predicted"/>
<sequence length="160" mass="18026">MNKEDHQIARKLVSTYLTGTQISTIHLTGFISIELINLYDATIPDISIRIETDRLYYGDVESSKDWVVRHMPKEEMLHLIVTLHTERIIAVRIGKAAPHLFITFSSGKTLVINGSDTYYESWAIDMTLPDKGLVSIVAVPGDELAVFASDNTMLHNQTHE</sequence>
<evidence type="ECO:0000313" key="2">
    <source>
        <dbReference type="Proteomes" id="UP001243286"/>
    </source>
</evidence>
<name>A0ABT6R4J2_9BACL</name>
<keyword evidence="2" id="KW-1185">Reference proteome</keyword>
<organism evidence="1 2">
    <name type="scientific">Exiguobacterium antarcticum</name>
    <dbReference type="NCBI Taxonomy" id="132920"/>
    <lineage>
        <taxon>Bacteria</taxon>
        <taxon>Bacillati</taxon>
        <taxon>Bacillota</taxon>
        <taxon>Bacilli</taxon>
        <taxon>Bacillales</taxon>
        <taxon>Bacillales Family XII. Incertae Sedis</taxon>
        <taxon>Exiguobacterium</taxon>
    </lineage>
</organism>
<comment type="caution">
    <text evidence="1">The sequence shown here is derived from an EMBL/GenBank/DDBJ whole genome shotgun (WGS) entry which is preliminary data.</text>
</comment>
<dbReference type="RefSeq" id="WP_282356736.1">
    <property type="nucleotide sequence ID" value="NZ_JASBQV010000021.1"/>
</dbReference>
<gene>
    <name evidence="1" type="ORF">QK289_12105</name>
</gene>
<protein>
    <submittedName>
        <fullName evidence="1">Uncharacterized protein</fullName>
    </submittedName>
</protein>
<dbReference type="Proteomes" id="UP001243286">
    <property type="component" value="Unassembled WGS sequence"/>
</dbReference>